<comment type="caution">
    <text evidence="1">The sequence shown here is derived from an EMBL/GenBank/DDBJ whole genome shotgun (WGS) entry which is preliminary data.</text>
</comment>
<protein>
    <submittedName>
        <fullName evidence="1">Uncharacterized protein</fullName>
    </submittedName>
</protein>
<evidence type="ECO:0000313" key="1">
    <source>
        <dbReference type="EMBL" id="KAJ9661654.1"/>
    </source>
</evidence>
<reference evidence="1" key="1">
    <citation type="submission" date="2022-10" db="EMBL/GenBank/DDBJ databases">
        <title>Culturing micro-colonial fungi from biological soil crusts in the Mojave desert and describing Neophaeococcomyces mojavensis, and introducing the new genera and species Taxawa tesnikishii.</title>
        <authorList>
            <person name="Kurbessoian T."/>
            <person name="Stajich J.E."/>
        </authorList>
    </citation>
    <scope>NUCLEOTIDE SEQUENCE</scope>
    <source>
        <strain evidence="1">JES_112</strain>
    </source>
</reference>
<accession>A0ACC3AFV4</accession>
<gene>
    <name evidence="1" type="ORF">H2198_001830</name>
</gene>
<evidence type="ECO:0000313" key="2">
    <source>
        <dbReference type="Proteomes" id="UP001172386"/>
    </source>
</evidence>
<dbReference type="EMBL" id="JAPDRQ010000021">
    <property type="protein sequence ID" value="KAJ9661654.1"/>
    <property type="molecule type" value="Genomic_DNA"/>
</dbReference>
<organism evidence="1 2">
    <name type="scientific">Neophaeococcomyces mojaviensis</name>
    <dbReference type="NCBI Taxonomy" id="3383035"/>
    <lineage>
        <taxon>Eukaryota</taxon>
        <taxon>Fungi</taxon>
        <taxon>Dikarya</taxon>
        <taxon>Ascomycota</taxon>
        <taxon>Pezizomycotina</taxon>
        <taxon>Eurotiomycetes</taxon>
        <taxon>Chaetothyriomycetidae</taxon>
        <taxon>Chaetothyriales</taxon>
        <taxon>Chaetothyriales incertae sedis</taxon>
        <taxon>Neophaeococcomyces</taxon>
    </lineage>
</organism>
<sequence>MATAATVALTPSTHGVLHVPEISQDSCTRASQLLQKNHDDYHMYFNTSGFHNHIAHHLLTIFALGATPSQIQSAFDTNAPTQRPQFPVTKENVQSMKDSTQFSKFLGNEKYFHDYEIFFRKEIEAANGDWQSVLHTQLFGPSPQARDLLTRMYAGFYHPIIHLGFGIEFSQPAIIVEALAQAATHDNWPTKFITATDDLASKRLANNEKSRPLFDLINEARATDKIREAPHWEDGNKVRDGILVRAPTETAELCSQWLVKPEHDDLRLKTAEMINVAAYFAGATQHASRKKAIKFDFFYMHCVNASIFYSAFMRPENDWLGNETRAKLLMWKGWNDIALYVSRGSPLLIKEEITEYKPKNPGDNWPELFKRVDDLMDDGHASKLLRALANGEQTCKEFEDGDGKDWPVKGDMWLKLGHMAIDSVEGAGTRWARNVGWDQAWEGIPERDGTRKEGLKVDAHDTGIQQGYHETV</sequence>
<name>A0ACC3AFV4_9EURO</name>
<proteinExistence type="predicted"/>
<dbReference type="Proteomes" id="UP001172386">
    <property type="component" value="Unassembled WGS sequence"/>
</dbReference>
<keyword evidence="2" id="KW-1185">Reference proteome</keyword>